<feature type="transmembrane region" description="Helical" evidence="1">
    <location>
        <begin position="178"/>
        <end position="197"/>
    </location>
</feature>
<gene>
    <name evidence="2" type="ORF">CSO01_23140</name>
</gene>
<evidence type="ECO:0000313" key="3">
    <source>
        <dbReference type="Proteomes" id="UP000321798"/>
    </source>
</evidence>
<keyword evidence="1" id="KW-0472">Membrane</keyword>
<feature type="transmembrane region" description="Helical" evidence="1">
    <location>
        <begin position="77"/>
        <end position="99"/>
    </location>
</feature>
<dbReference type="EMBL" id="BKAL01000007">
    <property type="protein sequence ID" value="GEP69599.1"/>
    <property type="molecule type" value="Genomic_DNA"/>
</dbReference>
<accession>A0A512PEG2</accession>
<feature type="transmembrane region" description="Helical" evidence="1">
    <location>
        <begin position="46"/>
        <end position="65"/>
    </location>
</feature>
<dbReference type="RefSeq" id="WP_146953349.1">
    <property type="nucleotide sequence ID" value="NZ_BAABBJ010000007.1"/>
</dbReference>
<feature type="transmembrane region" description="Helical" evidence="1">
    <location>
        <begin position="119"/>
        <end position="139"/>
    </location>
</feature>
<comment type="caution">
    <text evidence="2">The sequence shown here is derived from an EMBL/GenBank/DDBJ whole genome shotgun (WGS) entry which is preliminary data.</text>
</comment>
<keyword evidence="1" id="KW-1133">Transmembrane helix</keyword>
<protein>
    <recommendedName>
        <fullName evidence="4">Ferric oxidoreductase domain-containing protein</fullName>
    </recommendedName>
</protein>
<sequence length="220" mass="23206">MRERVVRVVLVIAAVVSVAAVGRLVIDTGRAEQGTWVLGRAGGVASYVLLLALVVTGLVQVHPWARGLRRPSPSARLAMHASLATFTLVFTVLHVVVLALDPWAHVGWAGALLPMASGYRPVAVTLGLLALWSGLVTGLTARFAGRFAARVWWPVHKVAAVSFVLVWAHSVLAGSDVAALQVLYVSTGLGVLALAVTRYGARTSADRVAELAADLTRSPR</sequence>
<dbReference type="Proteomes" id="UP000321798">
    <property type="component" value="Unassembled WGS sequence"/>
</dbReference>
<proteinExistence type="predicted"/>
<evidence type="ECO:0008006" key="4">
    <source>
        <dbReference type="Google" id="ProtNLM"/>
    </source>
</evidence>
<reference evidence="2 3" key="1">
    <citation type="submission" date="2019-07" db="EMBL/GenBank/DDBJ databases">
        <title>Whole genome shotgun sequence of Cellulomonas soli NBRC 109434.</title>
        <authorList>
            <person name="Hosoyama A."/>
            <person name="Uohara A."/>
            <person name="Ohji S."/>
            <person name="Ichikawa N."/>
        </authorList>
    </citation>
    <scope>NUCLEOTIDE SEQUENCE [LARGE SCALE GENOMIC DNA]</scope>
    <source>
        <strain evidence="2 3">NBRC 109434</strain>
    </source>
</reference>
<keyword evidence="3" id="KW-1185">Reference proteome</keyword>
<dbReference type="OrthoDB" id="4827239at2"/>
<name>A0A512PEG2_9CELL</name>
<keyword evidence="1" id="KW-0812">Transmembrane</keyword>
<evidence type="ECO:0000313" key="2">
    <source>
        <dbReference type="EMBL" id="GEP69599.1"/>
    </source>
</evidence>
<evidence type="ECO:0000256" key="1">
    <source>
        <dbReference type="SAM" id="Phobius"/>
    </source>
</evidence>
<feature type="transmembrane region" description="Helical" evidence="1">
    <location>
        <begin position="151"/>
        <end position="172"/>
    </location>
</feature>
<feature type="transmembrane region" description="Helical" evidence="1">
    <location>
        <begin position="5"/>
        <end position="26"/>
    </location>
</feature>
<organism evidence="2 3">
    <name type="scientific">Cellulomonas soli</name>
    <dbReference type="NCBI Taxonomy" id="931535"/>
    <lineage>
        <taxon>Bacteria</taxon>
        <taxon>Bacillati</taxon>
        <taxon>Actinomycetota</taxon>
        <taxon>Actinomycetes</taxon>
        <taxon>Micrococcales</taxon>
        <taxon>Cellulomonadaceae</taxon>
        <taxon>Cellulomonas</taxon>
    </lineage>
</organism>
<dbReference type="AlphaFoldDB" id="A0A512PEG2"/>